<gene>
    <name evidence="1" type="ORF">HNR48_003427</name>
</gene>
<comment type="caution">
    <text evidence="1">The sequence shown here is derived from an EMBL/GenBank/DDBJ whole genome shotgun (WGS) entry which is preliminary data.</text>
</comment>
<evidence type="ECO:0000313" key="2">
    <source>
        <dbReference type="Proteomes" id="UP000528457"/>
    </source>
</evidence>
<dbReference type="InParanoid" id="A0A7X0MXD1"/>
<accession>A0A7X0MXD1</accession>
<sequence>MSGEYQAAETLISEALAEADASDHSSADALSQAILGVLLQKMAQTRGINDLKSFIEFQLEHLDTEEIVVTRGC</sequence>
<dbReference type="EMBL" id="JACHHT010000003">
    <property type="protein sequence ID" value="MBB6523125.1"/>
    <property type="molecule type" value="Genomic_DNA"/>
</dbReference>
<organism evidence="1 2">
    <name type="scientific">Pseudoteredinibacter isoporae</name>
    <dbReference type="NCBI Taxonomy" id="570281"/>
    <lineage>
        <taxon>Bacteria</taxon>
        <taxon>Pseudomonadati</taxon>
        <taxon>Pseudomonadota</taxon>
        <taxon>Gammaproteobacteria</taxon>
        <taxon>Cellvibrionales</taxon>
        <taxon>Cellvibrionaceae</taxon>
        <taxon>Pseudoteredinibacter</taxon>
    </lineage>
</organism>
<reference evidence="1 2" key="1">
    <citation type="submission" date="2020-08" db="EMBL/GenBank/DDBJ databases">
        <title>Genomic Encyclopedia of Type Strains, Phase IV (KMG-IV): sequencing the most valuable type-strain genomes for metagenomic binning, comparative biology and taxonomic classification.</title>
        <authorList>
            <person name="Goeker M."/>
        </authorList>
    </citation>
    <scope>NUCLEOTIDE SEQUENCE [LARGE SCALE GENOMIC DNA]</scope>
    <source>
        <strain evidence="1 2">DSM 22368</strain>
    </source>
</reference>
<dbReference type="Proteomes" id="UP000528457">
    <property type="component" value="Unassembled WGS sequence"/>
</dbReference>
<dbReference type="AlphaFoldDB" id="A0A7X0MXD1"/>
<name>A0A7X0MXD1_9GAMM</name>
<keyword evidence="2" id="KW-1185">Reference proteome</keyword>
<protein>
    <submittedName>
        <fullName evidence="1">Uncharacterized protein</fullName>
    </submittedName>
</protein>
<evidence type="ECO:0000313" key="1">
    <source>
        <dbReference type="EMBL" id="MBB6523125.1"/>
    </source>
</evidence>
<proteinExistence type="predicted"/>
<dbReference type="RefSeq" id="WP_166843773.1">
    <property type="nucleotide sequence ID" value="NZ_JAAONY010000003.1"/>
</dbReference>